<keyword evidence="3" id="KW-1185">Reference proteome</keyword>
<proteinExistence type="predicted"/>
<dbReference type="AlphaFoldDB" id="A0A318YUB9"/>
<name>A0A318YUB9_ASPNB</name>
<feature type="signal peptide" evidence="1">
    <location>
        <begin position="1"/>
        <end position="19"/>
    </location>
</feature>
<dbReference type="GeneID" id="37129129"/>
<keyword evidence="1" id="KW-0732">Signal</keyword>
<protein>
    <recommendedName>
        <fullName evidence="4">Secreted protein</fullName>
    </recommendedName>
</protein>
<evidence type="ECO:0000313" key="3">
    <source>
        <dbReference type="Proteomes" id="UP000247647"/>
    </source>
</evidence>
<organism evidence="2 3">
    <name type="scientific">Aspergillus neoniger (strain CBS 115656)</name>
    <dbReference type="NCBI Taxonomy" id="1448310"/>
    <lineage>
        <taxon>Eukaryota</taxon>
        <taxon>Fungi</taxon>
        <taxon>Dikarya</taxon>
        <taxon>Ascomycota</taxon>
        <taxon>Pezizomycotina</taxon>
        <taxon>Eurotiomycetes</taxon>
        <taxon>Eurotiomycetidae</taxon>
        <taxon>Eurotiales</taxon>
        <taxon>Aspergillaceae</taxon>
        <taxon>Aspergillus</taxon>
        <taxon>Aspergillus subgen. Circumdati</taxon>
    </lineage>
</organism>
<dbReference type="Proteomes" id="UP000247647">
    <property type="component" value="Unassembled WGS sequence"/>
</dbReference>
<evidence type="ECO:0000313" key="2">
    <source>
        <dbReference type="EMBL" id="PYH35570.1"/>
    </source>
</evidence>
<sequence>MGQITGLVVLVFRFRRILCCCCCVSVGGWECESPISRSSDSLSLSATRKWVGCAG</sequence>
<feature type="chain" id="PRO_5016375469" description="Secreted protein" evidence="1">
    <location>
        <begin position="20"/>
        <end position="55"/>
    </location>
</feature>
<evidence type="ECO:0000256" key="1">
    <source>
        <dbReference type="SAM" id="SignalP"/>
    </source>
</evidence>
<dbReference type="RefSeq" id="XP_025481048.1">
    <property type="nucleotide sequence ID" value="XM_025626673.1"/>
</dbReference>
<dbReference type="EMBL" id="KZ821456">
    <property type="protein sequence ID" value="PYH35570.1"/>
    <property type="molecule type" value="Genomic_DNA"/>
</dbReference>
<reference evidence="2" key="1">
    <citation type="submission" date="2016-12" db="EMBL/GenBank/DDBJ databases">
        <title>The genomes of Aspergillus section Nigri reveals drivers in fungal speciation.</title>
        <authorList>
            <consortium name="DOE Joint Genome Institute"/>
            <person name="Vesth T.C."/>
            <person name="Nybo J."/>
            <person name="Theobald S."/>
            <person name="Brandl J."/>
            <person name="Frisvad J.C."/>
            <person name="Nielsen K.F."/>
            <person name="Lyhne E.K."/>
            <person name="Kogle M.E."/>
            <person name="Kuo A."/>
            <person name="Riley R."/>
            <person name="Clum A."/>
            <person name="Nolan M."/>
            <person name="Lipzen A."/>
            <person name="Salamov A."/>
            <person name="Henrissat B."/>
            <person name="Wiebenga A."/>
            <person name="De Vries R.P."/>
            <person name="Grigoriev I.V."/>
            <person name="Mortensen U.H."/>
            <person name="Andersen M.R."/>
            <person name="Baker S.E."/>
        </authorList>
    </citation>
    <scope>NUCLEOTIDE SEQUENCE [LARGE SCALE GENOMIC DNA]</scope>
    <source>
        <strain evidence="2">CBS 115656</strain>
    </source>
</reference>
<accession>A0A318YUB9</accession>
<evidence type="ECO:0008006" key="4">
    <source>
        <dbReference type="Google" id="ProtNLM"/>
    </source>
</evidence>
<gene>
    <name evidence="2" type="ORF">BO87DRAFT_415218</name>
</gene>